<dbReference type="AlphaFoldDB" id="A0A166CLR6"/>
<gene>
    <name evidence="1" type="ORF">SISSUDRAFT_1033994</name>
</gene>
<name>A0A166CLR6_9AGAM</name>
<dbReference type="EMBL" id="KV428080">
    <property type="protein sequence ID" value="KZT37600.1"/>
    <property type="molecule type" value="Genomic_DNA"/>
</dbReference>
<reference evidence="1 2" key="1">
    <citation type="journal article" date="2016" name="Mol. Biol. Evol.">
        <title>Comparative Genomics of Early-Diverging Mushroom-Forming Fungi Provides Insights into the Origins of Lignocellulose Decay Capabilities.</title>
        <authorList>
            <person name="Nagy L.G."/>
            <person name="Riley R."/>
            <person name="Tritt A."/>
            <person name="Adam C."/>
            <person name="Daum C."/>
            <person name="Floudas D."/>
            <person name="Sun H."/>
            <person name="Yadav J.S."/>
            <person name="Pangilinan J."/>
            <person name="Larsson K.H."/>
            <person name="Matsuura K."/>
            <person name="Barry K."/>
            <person name="Labutti K."/>
            <person name="Kuo R."/>
            <person name="Ohm R.A."/>
            <person name="Bhattacharya S.S."/>
            <person name="Shirouzu T."/>
            <person name="Yoshinaga Y."/>
            <person name="Martin F.M."/>
            <person name="Grigoriev I.V."/>
            <person name="Hibbett D.S."/>
        </authorList>
    </citation>
    <scope>NUCLEOTIDE SEQUENCE [LARGE SCALE GENOMIC DNA]</scope>
    <source>
        <strain evidence="1 2">HHB10207 ss-3</strain>
    </source>
</reference>
<evidence type="ECO:0000313" key="2">
    <source>
        <dbReference type="Proteomes" id="UP000076798"/>
    </source>
</evidence>
<keyword evidence="2" id="KW-1185">Reference proteome</keyword>
<sequence length="227" mass="25385">MLSPPNHQVQPNSDSTNYSEWMLREARLQPMSFTSGHSQHQPPEFPRDIDLNGVYDRERLLELKSRALIFLVGSWTALELKGKSKRIAEPLTHDLGSDLSFNPGFCHLYDYEEIVCDTRLGLRRARVPEVSEVSEPVGSAGGLGAGFGFGVATLDVGMDVVIGSVVLEKRRDVASFDELRTRSTENTLDRVALQVLESAHKVGAGSILDQVQKTPLRSSRFHRRRER</sequence>
<organism evidence="1 2">
    <name type="scientific">Sistotremastrum suecicum HHB10207 ss-3</name>
    <dbReference type="NCBI Taxonomy" id="1314776"/>
    <lineage>
        <taxon>Eukaryota</taxon>
        <taxon>Fungi</taxon>
        <taxon>Dikarya</taxon>
        <taxon>Basidiomycota</taxon>
        <taxon>Agaricomycotina</taxon>
        <taxon>Agaricomycetes</taxon>
        <taxon>Sistotremastrales</taxon>
        <taxon>Sistotremastraceae</taxon>
        <taxon>Sistotremastrum</taxon>
    </lineage>
</organism>
<accession>A0A166CLR6</accession>
<evidence type="ECO:0000313" key="1">
    <source>
        <dbReference type="EMBL" id="KZT37600.1"/>
    </source>
</evidence>
<proteinExistence type="predicted"/>
<protein>
    <submittedName>
        <fullName evidence="1">Uncharacterized protein</fullName>
    </submittedName>
</protein>
<dbReference type="Proteomes" id="UP000076798">
    <property type="component" value="Unassembled WGS sequence"/>
</dbReference>